<evidence type="ECO:0000313" key="7">
    <source>
        <dbReference type="EMBL" id="SCC81119.1"/>
    </source>
</evidence>
<keyword evidence="4" id="KW-0804">Transcription</keyword>
<sequence length="298" mass="32353">MFDIRDAEIVREIVRWGGFRAAASKLNLTQSAISARVSGLEGRLGLTIFDRRRRGAQLTPQGRAFLEQGERLVAMRNQIAAALGPQGGFAGTIRIGVAETIVHTWLAGMLTRLAESLPEMRLELSVDTSPDLARKLLDADIDIAVMMTSLVPPMAVRRPIYRCPLAWYAARGYALEEGPLDIEALSRYPIITFSRGTLPHAELEHKLPMTRLPPPLLHACASLSTTLHLTRAGLGIGLLPEPMAARDLAEGLLRTVPVAVDAAMSDLTFDFAHLPEQPGNVMDEIGTAAQLAVADIIK</sequence>
<evidence type="ECO:0000259" key="5">
    <source>
        <dbReference type="PROSITE" id="PS50931"/>
    </source>
</evidence>
<dbReference type="OrthoDB" id="9791253at2"/>
<dbReference type="Pfam" id="PF00126">
    <property type="entry name" value="HTH_1"/>
    <property type="match status" value="1"/>
</dbReference>
<dbReference type="STRING" id="1653334.GA0071312_2051"/>
<dbReference type="PATRIC" id="fig|1653334.4.peg.2985"/>
<keyword evidence="2" id="KW-0805">Transcription regulation</keyword>
<accession>A0A0P7XTN3</accession>
<name>A0A0P7XTN3_9HYPH</name>
<dbReference type="Proteomes" id="UP000050497">
    <property type="component" value="Unassembled WGS sequence"/>
</dbReference>
<evidence type="ECO:0000256" key="1">
    <source>
        <dbReference type="ARBA" id="ARBA00009437"/>
    </source>
</evidence>
<dbReference type="PANTHER" id="PTHR30126">
    <property type="entry name" value="HTH-TYPE TRANSCRIPTIONAL REGULATOR"/>
    <property type="match status" value="1"/>
</dbReference>
<evidence type="ECO:0000256" key="2">
    <source>
        <dbReference type="ARBA" id="ARBA00023015"/>
    </source>
</evidence>
<evidence type="ECO:0000313" key="6">
    <source>
        <dbReference type="EMBL" id="KPQ10894.1"/>
    </source>
</evidence>
<dbReference type="Gene3D" id="1.10.10.10">
    <property type="entry name" value="Winged helix-like DNA-binding domain superfamily/Winged helix DNA-binding domain"/>
    <property type="match status" value="1"/>
</dbReference>
<dbReference type="RefSeq" id="WP_074444888.1">
    <property type="nucleotide sequence ID" value="NZ_FMBM01000002.1"/>
</dbReference>
<dbReference type="Proteomes" id="UP000182800">
    <property type="component" value="Unassembled WGS sequence"/>
</dbReference>
<dbReference type="InterPro" id="IPR036388">
    <property type="entry name" value="WH-like_DNA-bd_sf"/>
</dbReference>
<reference evidence="6 8" key="1">
    <citation type="submission" date="2015-09" db="EMBL/GenBank/DDBJ databases">
        <title>Identification and resolution of microdiversity through metagenomic sequencing of parallel consortia.</title>
        <authorList>
            <person name="Nelson W.C."/>
            <person name="Romine M.F."/>
            <person name="Lindemann S.R."/>
        </authorList>
    </citation>
    <scope>NUCLEOTIDE SEQUENCE [LARGE SCALE GENOMIC DNA]</scope>
    <source>
        <strain evidence="6">HL-109</strain>
    </source>
</reference>
<organism evidence="6 8">
    <name type="scientific">Saliniramus fredricksonii</name>
    <dbReference type="NCBI Taxonomy" id="1653334"/>
    <lineage>
        <taxon>Bacteria</taxon>
        <taxon>Pseudomonadati</taxon>
        <taxon>Pseudomonadota</taxon>
        <taxon>Alphaproteobacteria</taxon>
        <taxon>Hyphomicrobiales</taxon>
        <taxon>Salinarimonadaceae</taxon>
        <taxon>Saliniramus</taxon>
    </lineage>
</organism>
<feature type="domain" description="HTH lysR-type" evidence="5">
    <location>
        <begin position="2"/>
        <end position="59"/>
    </location>
</feature>
<keyword evidence="3 7" id="KW-0238">DNA-binding</keyword>
<comment type="caution">
    <text evidence="6">The sequence shown here is derived from an EMBL/GenBank/DDBJ whole genome shotgun (WGS) entry which is preliminary data.</text>
</comment>
<dbReference type="SUPFAM" id="SSF46785">
    <property type="entry name" value="Winged helix' DNA-binding domain"/>
    <property type="match status" value="1"/>
</dbReference>
<evidence type="ECO:0000313" key="9">
    <source>
        <dbReference type="Proteomes" id="UP000182800"/>
    </source>
</evidence>
<reference evidence="7 9" key="2">
    <citation type="submission" date="2016-08" db="EMBL/GenBank/DDBJ databases">
        <authorList>
            <person name="Varghese N."/>
            <person name="Submissions Spin"/>
        </authorList>
    </citation>
    <scope>NUCLEOTIDE SEQUENCE [LARGE SCALE GENOMIC DNA]</scope>
    <source>
        <strain evidence="7 9">HL-109</strain>
    </source>
</reference>
<dbReference type="PANTHER" id="PTHR30126:SF77">
    <property type="entry name" value="TRANSCRIPTIONAL REGULATORY PROTEIN"/>
    <property type="match status" value="1"/>
</dbReference>
<proteinExistence type="inferred from homology"/>
<dbReference type="AlphaFoldDB" id="A0A0P7XTN3"/>
<dbReference type="CDD" id="cd05466">
    <property type="entry name" value="PBP2_LTTR_substrate"/>
    <property type="match status" value="1"/>
</dbReference>
<comment type="similarity">
    <text evidence="1">Belongs to the LysR transcriptional regulatory family.</text>
</comment>
<dbReference type="InterPro" id="IPR036390">
    <property type="entry name" value="WH_DNA-bd_sf"/>
</dbReference>
<dbReference type="Pfam" id="PF03466">
    <property type="entry name" value="LysR_substrate"/>
    <property type="match status" value="1"/>
</dbReference>
<dbReference type="Gene3D" id="3.40.190.10">
    <property type="entry name" value="Periplasmic binding protein-like II"/>
    <property type="match status" value="2"/>
</dbReference>
<dbReference type="GO" id="GO:0003700">
    <property type="term" value="F:DNA-binding transcription factor activity"/>
    <property type="evidence" value="ECO:0007669"/>
    <property type="project" value="InterPro"/>
</dbReference>
<gene>
    <name evidence="7" type="ORF">GA0071312_2051</name>
    <name evidence="6" type="ORF">HLUCCO17_09400</name>
</gene>
<dbReference type="EMBL" id="LJSX01000012">
    <property type="protein sequence ID" value="KPQ10894.1"/>
    <property type="molecule type" value="Genomic_DNA"/>
</dbReference>
<dbReference type="SUPFAM" id="SSF53850">
    <property type="entry name" value="Periplasmic binding protein-like II"/>
    <property type="match status" value="1"/>
</dbReference>
<dbReference type="InterPro" id="IPR000847">
    <property type="entry name" value="LysR_HTH_N"/>
</dbReference>
<dbReference type="PRINTS" id="PR00039">
    <property type="entry name" value="HTHLYSR"/>
</dbReference>
<evidence type="ECO:0000256" key="3">
    <source>
        <dbReference type="ARBA" id="ARBA00023125"/>
    </source>
</evidence>
<dbReference type="InterPro" id="IPR005119">
    <property type="entry name" value="LysR_subst-bd"/>
</dbReference>
<evidence type="ECO:0000313" key="8">
    <source>
        <dbReference type="Proteomes" id="UP000050497"/>
    </source>
</evidence>
<dbReference type="PROSITE" id="PS50931">
    <property type="entry name" value="HTH_LYSR"/>
    <property type="match status" value="1"/>
</dbReference>
<dbReference type="EMBL" id="FMBM01000002">
    <property type="protein sequence ID" value="SCC81119.1"/>
    <property type="molecule type" value="Genomic_DNA"/>
</dbReference>
<keyword evidence="9" id="KW-1185">Reference proteome</keyword>
<evidence type="ECO:0000256" key="4">
    <source>
        <dbReference type="ARBA" id="ARBA00023163"/>
    </source>
</evidence>
<dbReference type="GO" id="GO:0000976">
    <property type="term" value="F:transcription cis-regulatory region binding"/>
    <property type="evidence" value="ECO:0007669"/>
    <property type="project" value="TreeGrafter"/>
</dbReference>
<protein>
    <submittedName>
        <fullName evidence="7">DNA-binding transcriptional regulator, LysR family</fullName>
    </submittedName>
    <submittedName>
        <fullName evidence="6">LysR family transcriptional regulator</fullName>
    </submittedName>
</protein>